<name>A0ABT4H3F6_PAEAL</name>
<dbReference type="EMBL" id="JAMDNP010000050">
    <property type="protein sequence ID" value="MCY9763212.1"/>
    <property type="molecule type" value="Genomic_DNA"/>
</dbReference>
<comment type="caution">
    <text evidence="1">The sequence shown here is derived from an EMBL/GenBank/DDBJ whole genome shotgun (WGS) entry which is preliminary data.</text>
</comment>
<organism evidence="1 2">
    <name type="scientific">Paenibacillus alvei</name>
    <name type="common">Bacillus alvei</name>
    <dbReference type="NCBI Taxonomy" id="44250"/>
    <lineage>
        <taxon>Bacteria</taxon>
        <taxon>Bacillati</taxon>
        <taxon>Bacillota</taxon>
        <taxon>Bacilli</taxon>
        <taxon>Bacillales</taxon>
        <taxon>Paenibacillaceae</taxon>
        <taxon>Paenibacillus</taxon>
    </lineage>
</organism>
<protein>
    <recommendedName>
        <fullName evidence="3">Phage protein</fullName>
    </recommendedName>
</protein>
<keyword evidence="2" id="KW-1185">Reference proteome</keyword>
<dbReference type="RefSeq" id="WP_268600175.1">
    <property type="nucleotide sequence ID" value="NZ_JAMDNP010000050.1"/>
</dbReference>
<sequence length="132" mass="15043">MAKESINTLGHPKRLRLEDDLERMIAAIAIMNNESQTDTMRRMLREQAERELAEQAIGYVLPQIRRAVAESMKPTEERMAKLAVKGTIASATTMYTNLEVLGRMGQRDVRDIHDIARKKAVAYTRSKPESEE</sequence>
<reference evidence="1 2" key="1">
    <citation type="submission" date="2022-05" db="EMBL/GenBank/DDBJ databases">
        <title>Genome Sequencing of Bee-Associated Microbes.</title>
        <authorList>
            <person name="Dunlap C."/>
        </authorList>
    </citation>
    <scope>NUCLEOTIDE SEQUENCE [LARGE SCALE GENOMIC DNA]</scope>
    <source>
        <strain evidence="1 2">NRRL B-04010</strain>
    </source>
</reference>
<evidence type="ECO:0008006" key="3">
    <source>
        <dbReference type="Google" id="ProtNLM"/>
    </source>
</evidence>
<evidence type="ECO:0000313" key="1">
    <source>
        <dbReference type="EMBL" id="MCY9763212.1"/>
    </source>
</evidence>
<accession>A0ABT4H3F6</accession>
<dbReference type="Proteomes" id="UP001527181">
    <property type="component" value="Unassembled WGS sequence"/>
</dbReference>
<proteinExistence type="predicted"/>
<evidence type="ECO:0000313" key="2">
    <source>
        <dbReference type="Proteomes" id="UP001527181"/>
    </source>
</evidence>
<gene>
    <name evidence="1" type="ORF">M5X12_22010</name>
</gene>